<gene>
    <name evidence="1" type="ORF">EWM64_g8331</name>
</gene>
<accession>A0A4Y9ZLN4</accession>
<proteinExistence type="predicted"/>
<evidence type="ECO:0008006" key="3">
    <source>
        <dbReference type="Google" id="ProtNLM"/>
    </source>
</evidence>
<reference evidence="1 2" key="1">
    <citation type="submission" date="2019-02" db="EMBL/GenBank/DDBJ databases">
        <title>Genome sequencing of the rare red list fungi Hericium alpestre (H. flagellum).</title>
        <authorList>
            <person name="Buettner E."/>
            <person name="Kellner H."/>
        </authorList>
    </citation>
    <scope>NUCLEOTIDE SEQUENCE [LARGE SCALE GENOMIC DNA]</scope>
    <source>
        <strain evidence="1 2">DSM 108284</strain>
    </source>
</reference>
<sequence>MGRAKLYRRFCNSETAVSETGPRESADVHVRRTLNLNVSTTMMIRPQSLPAYDLEATDLSLRMAYDTCLWLESPSARGTFSTDIELERSHAIMAEISPIVAARVLGYCLRFAHSQAGRAALTREINECDRDLELLAGLAHLYVFGLIRVFRNPKGPTPDISAPQSPQLSLQQAIQNAERLLRKTSFTDRELRKLVDMASSLFIAPPTDPDGKFDDLEVAHIISQSLSEGIDGVTPAARAKFDWARTAGAIMERFGDFDSQALLGDQGLNSPLNAFMSSRGPHAAFDGLNMWLTAAKTSHGDIMANTYDVTLVAAQRKASPEFLARIGSGIQPQIKFTPLPVGSEVIPAPYPKLIGLHAACAKIAHMSGAAEYLEEIFRNTDTISAMTEPNAAYELVRSLRALQLVSSMAYTAV</sequence>
<evidence type="ECO:0000313" key="2">
    <source>
        <dbReference type="Proteomes" id="UP000298061"/>
    </source>
</evidence>
<evidence type="ECO:0000313" key="1">
    <source>
        <dbReference type="EMBL" id="TFY75682.1"/>
    </source>
</evidence>
<name>A0A4Y9ZLN4_9AGAM</name>
<protein>
    <recommendedName>
        <fullName evidence="3">HNH nuclease domain-containing protein</fullName>
    </recommendedName>
</protein>
<dbReference type="STRING" id="135208.A0A4Y9ZLN4"/>
<organism evidence="1 2">
    <name type="scientific">Hericium alpestre</name>
    <dbReference type="NCBI Taxonomy" id="135208"/>
    <lineage>
        <taxon>Eukaryota</taxon>
        <taxon>Fungi</taxon>
        <taxon>Dikarya</taxon>
        <taxon>Basidiomycota</taxon>
        <taxon>Agaricomycotina</taxon>
        <taxon>Agaricomycetes</taxon>
        <taxon>Russulales</taxon>
        <taxon>Hericiaceae</taxon>
        <taxon>Hericium</taxon>
    </lineage>
</organism>
<dbReference type="AlphaFoldDB" id="A0A4Y9ZLN4"/>
<dbReference type="OrthoDB" id="2104739at2759"/>
<dbReference type="EMBL" id="SFCI01001471">
    <property type="protein sequence ID" value="TFY75682.1"/>
    <property type="molecule type" value="Genomic_DNA"/>
</dbReference>
<comment type="caution">
    <text evidence="1">The sequence shown here is derived from an EMBL/GenBank/DDBJ whole genome shotgun (WGS) entry which is preliminary data.</text>
</comment>
<keyword evidence="2" id="KW-1185">Reference proteome</keyword>
<dbReference type="Proteomes" id="UP000298061">
    <property type="component" value="Unassembled WGS sequence"/>
</dbReference>